<evidence type="ECO:0000256" key="7">
    <source>
        <dbReference type="ARBA" id="ARBA00023186"/>
    </source>
</evidence>
<keyword evidence="3" id="KW-1003">Cell membrane</keyword>
<accession>A0A937I0H4</accession>
<keyword evidence="4 9" id="KW-0812">Transmembrane</keyword>
<feature type="coiled-coil region" evidence="8">
    <location>
        <begin position="98"/>
        <end position="160"/>
    </location>
</feature>
<comment type="caution">
    <text evidence="11">The sequence shown here is derived from an EMBL/GenBank/DDBJ whole genome shotgun (WGS) entry which is preliminary data.</text>
</comment>
<gene>
    <name evidence="11" type="ORF">ISQ63_02895</name>
</gene>
<protein>
    <submittedName>
        <fullName evidence="11">Tetratricopeptide repeat protein</fullName>
    </submittedName>
</protein>
<keyword evidence="8" id="KW-0175">Coiled coil</keyword>
<evidence type="ECO:0000256" key="9">
    <source>
        <dbReference type="SAM" id="Phobius"/>
    </source>
</evidence>
<evidence type="ECO:0000256" key="2">
    <source>
        <dbReference type="ARBA" id="ARBA00004236"/>
    </source>
</evidence>
<dbReference type="GO" id="GO:0005886">
    <property type="term" value="C:plasma membrane"/>
    <property type="evidence" value="ECO:0007669"/>
    <property type="project" value="UniProtKB-SubCell"/>
</dbReference>
<dbReference type="PANTHER" id="PTHR38035">
    <property type="entry name" value="UPF0070 PROTEIN YFGM"/>
    <property type="match status" value="1"/>
</dbReference>
<feature type="transmembrane region" description="Helical" evidence="9">
    <location>
        <begin position="15"/>
        <end position="35"/>
    </location>
</feature>
<dbReference type="EMBL" id="JADHQC010000013">
    <property type="protein sequence ID" value="MBL6811815.1"/>
    <property type="molecule type" value="Genomic_DNA"/>
</dbReference>
<keyword evidence="5 9" id="KW-1133">Transmembrane helix</keyword>
<dbReference type="GO" id="GO:0044877">
    <property type="term" value="F:protein-containing complex binding"/>
    <property type="evidence" value="ECO:0007669"/>
    <property type="project" value="InterPro"/>
</dbReference>
<evidence type="ECO:0000256" key="6">
    <source>
        <dbReference type="ARBA" id="ARBA00023136"/>
    </source>
</evidence>
<evidence type="ECO:0000259" key="10">
    <source>
        <dbReference type="Pfam" id="PF09976"/>
    </source>
</evidence>
<proteinExistence type="predicted"/>
<evidence type="ECO:0000313" key="11">
    <source>
        <dbReference type="EMBL" id="MBL6811815.1"/>
    </source>
</evidence>
<dbReference type="PANTHER" id="PTHR38035:SF1">
    <property type="entry name" value="ANCILLARY SECYEG TRANSLOCON SUBUNIT"/>
    <property type="match status" value="1"/>
</dbReference>
<organism evidence="11 12">
    <name type="scientific">SAR86 cluster bacterium</name>
    <dbReference type="NCBI Taxonomy" id="2030880"/>
    <lineage>
        <taxon>Bacteria</taxon>
        <taxon>Pseudomonadati</taxon>
        <taxon>Pseudomonadota</taxon>
        <taxon>Gammaproteobacteria</taxon>
        <taxon>SAR86 cluster</taxon>
    </lineage>
</organism>
<dbReference type="Proteomes" id="UP000744438">
    <property type="component" value="Unassembled WGS sequence"/>
</dbReference>
<evidence type="ECO:0000256" key="3">
    <source>
        <dbReference type="ARBA" id="ARBA00022475"/>
    </source>
</evidence>
<dbReference type="InterPro" id="IPR018704">
    <property type="entry name" value="SecYEG/CpoB_TPR"/>
</dbReference>
<name>A0A937I0H4_9GAMM</name>
<evidence type="ECO:0000256" key="1">
    <source>
        <dbReference type="ARBA" id="ARBA00004167"/>
    </source>
</evidence>
<sequence>MNFLNKIYSWILKNYIKVISFLLVIALAYGIYLYFHFMAQKKDQEAGDLFLNFYNSYSASDFNQQEYKNVIDEISQIDNASIYLAMLQSIYAAESVKSNDLQKALTELSNAKEILSSKGNEFNFLKEIIDLRMVNIFIDLEDLERANNILKNTFSTYQTNKLILQGDILAIEKKIFEAKQKYIDALGQSENETQKNLINLKISTLID</sequence>
<evidence type="ECO:0000256" key="8">
    <source>
        <dbReference type="SAM" id="Coils"/>
    </source>
</evidence>
<feature type="domain" description="Ancillary SecYEG translocon subunit/Cell division coordinator CpoB TPR" evidence="10">
    <location>
        <begin position="13"/>
        <end position="205"/>
    </location>
</feature>
<evidence type="ECO:0000256" key="5">
    <source>
        <dbReference type="ARBA" id="ARBA00022989"/>
    </source>
</evidence>
<keyword evidence="7" id="KW-0143">Chaperone</keyword>
<evidence type="ECO:0000313" key="12">
    <source>
        <dbReference type="Proteomes" id="UP000744438"/>
    </source>
</evidence>
<reference evidence="11" key="1">
    <citation type="submission" date="2020-10" db="EMBL/GenBank/DDBJ databases">
        <title>Microbiome of the Black Sea water column analyzed by genome centric metagenomics.</title>
        <authorList>
            <person name="Cabello-Yeves P.J."/>
            <person name="Callieri C."/>
            <person name="Picazo A."/>
            <person name="Mehrshad M."/>
            <person name="Haro-Moreno J.M."/>
            <person name="Roda-Garcia J."/>
            <person name="Dzembekova N."/>
            <person name="Slabakova V."/>
            <person name="Slabakova N."/>
            <person name="Moncheva S."/>
            <person name="Rodriguez-Valera F."/>
        </authorList>
    </citation>
    <scope>NUCLEOTIDE SEQUENCE</scope>
    <source>
        <strain evidence="11">BS307-5m-G49</strain>
    </source>
</reference>
<evidence type="ECO:0000256" key="4">
    <source>
        <dbReference type="ARBA" id="ARBA00022692"/>
    </source>
</evidence>
<comment type="subcellular location">
    <subcellularLocation>
        <location evidence="2">Cell membrane</location>
    </subcellularLocation>
    <subcellularLocation>
        <location evidence="1">Membrane</location>
        <topology evidence="1">Single-pass membrane protein</topology>
    </subcellularLocation>
</comment>
<dbReference type="InterPro" id="IPR026039">
    <property type="entry name" value="YfgM"/>
</dbReference>
<dbReference type="AlphaFoldDB" id="A0A937I0H4"/>
<keyword evidence="6 9" id="KW-0472">Membrane</keyword>
<dbReference type="Pfam" id="PF09976">
    <property type="entry name" value="TPR_21"/>
    <property type="match status" value="1"/>
</dbReference>